<gene>
    <name evidence="1" type="ORF">LCGC14_2179750</name>
</gene>
<protein>
    <submittedName>
        <fullName evidence="1">Uncharacterized protein</fullName>
    </submittedName>
</protein>
<organism evidence="1">
    <name type="scientific">marine sediment metagenome</name>
    <dbReference type="NCBI Taxonomy" id="412755"/>
    <lineage>
        <taxon>unclassified sequences</taxon>
        <taxon>metagenomes</taxon>
        <taxon>ecological metagenomes</taxon>
    </lineage>
</organism>
<proteinExistence type="predicted"/>
<name>A0A0F9GII6_9ZZZZ</name>
<reference evidence="1" key="1">
    <citation type="journal article" date="2015" name="Nature">
        <title>Complex archaea that bridge the gap between prokaryotes and eukaryotes.</title>
        <authorList>
            <person name="Spang A."/>
            <person name="Saw J.H."/>
            <person name="Jorgensen S.L."/>
            <person name="Zaremba-Niedzwiedzka K."/>
            <person name="Martijn J."/>
            <person name="Lind A.E."/>
            <person name="van Eijk R."/>
            <person name="Schleper C."/>
            <person name="Guy L."/>
            <person name="Ettema T.J."/>
        </authorList>
    </citation>
    <scope>NUCLEOTIDE SEQUENCE</scope>
</reference>
<dbReference type="EMBL" id="LAZR01028319">
    <property type="protein sequence ID" value="KKL62977.1"/>
    <property type="molecule type" value="Genomic_DNA"/>
</dbReference>
<dbReference type="AlphaFoldDB" id="A0A0F9GII6"/>
<sequence>MFPGREEIVKADNIRVIETKHDLYHKDAINLLEECLEEIRGNPEMNTVIVCTEDSSGNFITRYSRCEDRARFGSRLILAGMKRMGFKIGG</sequence>
<evidence type="ECO:0000313" key="1">
    <source>
        <dbReference type="EMBL" id="KKL62977.1"/>
    </source>
</evidence>
<comment type="caution">
    <text evidence="1">The sequence shown here is derived from an EMBL/GenBank/DDBJ whole genome shotgun (WGS) entry which is preliminary data.</text>
</comment>
<accession>A0A0F9GII6</accession>